<dbReference type="SUPFAM" id="SSF53335">
    <property type="entry name" value="S-adenosyl-L-methionine-dependent methyltransferases"/>
    <property type="match status" value="1"/>
</dbReference>
<dbReference type="PANTHER" id="PTHR41786:SF1">
    <property type="entry name" value="6-HYDROXYMETHYLPTERIN DIPHOSPHOKINASE MPTE-LIKE DOMAIN-CONTAINING PROTEIN"/>
    <property type="match status" value="1"/>
</dbReference>
<reference evidence="3 4" key="1">
    <citation type="submission" date="2013-07" db="EMBL/GenBank/DDBJ databases">
        <title>Comparative Genomic and Metabolomic Analysis of Twelve Strains of Pseudoalteromonas luteoviolacea.</title>
        <authorList>
            <person name="Vynne N.G."/>
            <person name="Mansson M."/>
            <person name="Gram L."/>
        </authorList>
    </citation>
    <scope>NUCLEOTIDE SEQUENCE [LARGE SCALE GENOMIC DNA]</scope>
    <source>
        <strain evidence="3 4">H33</strain>
    </source>
</reference>
<dbReference type="Pfam" id="PF20157">
    <property type="entry name" value="Maf_flag10_N"/>
    <property type="match status" value="1"/>
</dbReference>
<dbReference type="AlphaFoldDB" id="A0A167BD39"/>
<evidence type="ECO:0000259" key="1">
    <source>
        <dbReference type="Pfam" id="PF01973"/>
    </source>
</evidence>
<dbReference type="Pfam" id="PF01973">
    <property type="entry name" value="MptE-like"/>
    <property type="match status" value="1"/>
</dbReference>
<dbReference type="PANTHER" id="PTHR41786">
    <property type="entry name" value="MOTILITY ACCESSORY FACTOR MAF"/>
    <property type="match status" value="1"/>
</dbReference>
<proteinExistence type="predicted"/>
<evidence type="ECO:0008006" key="5">
    <source>
        <dbReference type="Google" id="ProtNLM"/>
    </source>
</evidence>
<dbReference type="Proteomes" id="UP000076503">
    <property type="component" value="Unassembled WGS sequence"/>
</dbReference>
<feature type="domain" description="Glycosyltransferase Maf N-terminal" evidence="2">
    <location>
        <begin position="14"/>
        <end position="191"/>
    </location>
</feature>
<evidence type="ECO:0000313" key="3">
    <source>
        <dbReference type="EMBL" id="KZN46396.1"/>
    </source>
</evidence>
<name>A0A167BD39_9GAMM</name>
<organism evidence="3 4">
    <name type="scientific">Pseudoalteromonas luteoviolacea H33</name>
    <dbReference type="NCBI Taxonomy" id="1365251"/>
    <lineage>
        <taxon>Bacteria</taxon>
        <taxon>Pseudomonadati</taxon>
        <taxon>Pseudomonadota</taxon>
        <taxon>Gammaproteobacteria</taxon>
        <taxon>Alteromonadales</taxon>
        <taxon>Pseudoalteromonadaceae</taxon>
        <taxon>Pseudoalteromonas</taxon>
    </lineage>
</organism>
<dbReference type="InterPro" id="IPR045376">
    <property type="entry name" value="Maf_N"/>
</dbReference>
<dbReference type="EMBL" id="AUXZ01000118">
    <property type="protein sequence ID" value="KZN46396.1"/>
    <property type="molecule type" value="Genomic_DNA"/>
</dbReference>
<dbReference type="PATRIC" id="fig|1365251.3.peg.4383"/>
<gene>
    <name evidence="3" type="ORF">N476_24490</name>
</gene>
<feature type="domain" description="6-hydroxymethylpterin diphosphokinase MptE-like" evidence="1">
    <location>
        <begin position="212"/>
        <end position="384"/>
    </location>
</feature>
<evidence type="ECO:0000313" key="4">
    <source>
        <dbReference type="Proteomes" id="UP000076503"/>
    </source>
</evidence>
<dbReference type="InterPro" id="IPR029063">
    <property type="entry name" value="SAM-dependent_MTases_sf"/>
</dbReference>
<dbReference type="InterPro" id="IPR002826">
    <property type="entry name" value="MptE-like"/>
</dbReference>
<comment type="caution">
    <text evidence="3">The sequence shown here is derived from an EMBL/GenBank/DDBJ whole genome shotgun (WGS) entry which is preliminary data.</text>
</comment>
<evidence type="ECO:0000259" key="2">
    <source>
        <dbReference type="Pfam" id="PF20157"/>
    </source>
</evidence>
<sequence length="593" mass="66881">MDFYLRVCAQKPSEIVELQNDFYGEGIAAKCYQQVSLFLKTPTHLSLSFSTNIHTYTHQLCINKLNSIADNLGRNANSKPQRGTLVILGLGAGYHINKLMSEIRYTDVIVIEPDEKHYAMACQHINFASLKAECQRRGGSLTLLNVETYQQFLSQMKQLVKKQGVHLLADISVYRHYSTPVMDRVFSEFKQWRNSFASMWGYLEDELLGLKHTCENYQHTRVGAHENIFSEFSSFPVLIVGNGPSLDKDIQHIKTQQDRALIVSCGTSLSTLMKTGVTPDFHIEMERTSVNFEIKEDELCDPRIKDVVLIALSTIYPKLMLQFDQRIIFAKGNDLGAELASLSGQGSKPLYHCNPTVTNMAVAAFLRMGFTNIVLLGCDYGYIDQHKHHSQLSSYYDPNNALSNVSFDNEMAVKGNFRPHVFTSRLFNEARSAQERLLAQYPFTEVKNASDGAFIEGTLPLKFTELSFNNSDKSALLSTVREYAGKHTGSKLDSGAHFSYAIQLLNSLKQEVDKADSVTDVISILNAFIESLRDEKDALIYELLLSGSIKYIVGTIASHINHLPLSSWTDYDVQMRKELQSMLDALMNKLSYE</sequence>
<accession>A0A167BD39</accession>
<protein>
    <recommendedName>
        <fullName evidence="5">DUF115 domain-containing protein</fullName>
    </recommendedName>
</protein>
<dbReference type="RefSeq" id="WP_063363573.1">
    <property type="nucleotide sequence ID" value="NZ_AUXZ01000118.1"/>
</dbReference>